<gene>
    <name evidence="4" type="ORF">HNQ46_000475</name>
</gene>
<dbReference type="GeneID" id="85014038"/>
<dbReference type="Gene3D" id="1.10.357.10">
    <property type="entry name" value="Tetracycline Repressor, domain 2"/>
    <property type="match status" value="1"/>
</dbReference>
<keyword evidence="1 2" id="KW-0238">DNA-binding</keyword>
<feature type="DNA-binding region" description="H-T-H motif" evidence="2">
    <location>
        <begin position="34"/>
        <end position="53"/>
    </location>
</feature>
<dbReference type="SUPFAM" id="SSF46689">
    <property type="entry name" value="Homeodomain-like"/>
    <property type="match status" value="1"/>
</dbReference>
<dbReference type="Proteomes" id="UP000522163">
    <property type="component" value="Unassembled WGS sequence"/>
</dbReference>
<reference evidence="4 5" key="1">
    <citation type="submission" date="2020-08" db="EMBL/GenBank/DDBJ databases">
        <title>Genomic Encyclopedia of Type Strains, Phase IV (KMG-IV): sequencing the most valuable type-strain genomes for metagenomic binning, comparative biology and taxonomic classification.</title>
        <authorList>
            <person name="Goeker M."/>
        </authorList>
    </citation>
    <scope>NUCLEOTIDE SEQUENCE [LARGE SCALE GENOMIC DNA]</scope>
    <source>
        <strain evidence="4 5">DSM 17245</strain>
    </source>
</reference>
<dbReference type="InterPro" id="IPR050624">
    <property type="entry name" value="HTH-type_Tx_Regulator"/>
</dbReference>
<dbReference type="AlphaFoldDB" id="A0A7W9SEF9"/>
<organism evidence="4 5">
    <name type="scientific">Oribacterium sinus</name>
    <dbReference type="NCBI Taxonomy" id="237576"/>
    <lineage>
        <taxon>Bacteria</taxon>
        <taxon>Bacillati</taxon>
        <taxon>Bacillota</taxon>
        <taxon>Clostridia</taxon>
        <taxon>Lachnospirales</taxon>
        <taxon>Lachnospiraceae</taxon>
        <taxon>Oribacterium</taxon>
    </lineage>
</organism>
<protein>
    <submittedName>
        <fullName evidence="4">AcrR family transcriptional regulator</fullName>
    </submittedName>
</protein>
<dbReference type="Pfam" id="PF00440">
    <property type="entry name" value="TetR_N"/>
    <property type="match status" value="1"/>
</dbReference>
<sequence>MPTLRFLNLEEEKRRRILEAAKKEFSSYDYDKVSINRIIQESEISRGAFYTYFPDKDDLLVYLFEAEEDKAVGHFMEIMARNNGNFFQSIQEWVIEIVKIRKKQIVQDSFAMFYRSGFLKNLSLASMKSHMDRGRRDNIDVVLEAIPKDYFPKTLSEEEKGIGIQTAFSLASLSLLQSFSIEKRKEGLSDPEDDKEQEAFIEQILYVFQKQIQLLEKALGGKE</sequence>
<dbReference type="PANTHER" id="PTHR43479:SF11">
    <property type="entry name" value="ACREF_ENVCD OPERON REPRESSOR-RELATED"/>
    <property type="match status" value="1"/>
</dbReference>
<feature type="domain" description="HTH tetR-type" evidence="3">
    <location>
        <begin position="11"/>
        <end position="71"/>
    </location>
</feature>
<comment type="caution">
    <text evidence="4">The sequence shown here is derived from an EMBL/GenBank/DDBJ whole genome shotgun (WGS) entry which is preliminary data.</text>
</comment>
<name>A0A7W9SEF9_9FIRM</name>
<dbReference type="EMBL" id="JACHHH010000002">
    <property type="protein sequence ID" value="MBB6040512.1"/>
    <property type="molecule type" value="Genomic_DNA"/>
</dbReference>
<dbReference type="InterPro" id="IPR009057">
    <property type="entry name" value="Homeodomain-like_sf"/>
</dbReference>
<evidence type="ECO:0000256" key="2">
    <source>
        <dbReference type="PROSITE-ProRule" id="PRU00335"/>
    </source>
</evidence>
<evidence type="ECO:0000259" key="3">
    <source>
        <dbReference type="PROSITE" id="PS50977"/>
    </source>
</evidence>
<dbReference type="PROSITE" id="PS50977">
    <property type="entry name" value="HTH_TETR_2"/>
    <property type="match status" value="1"/>
</dbReference>
<dbReference type="InterPro" id="IPR001647">
    <property type="entry name" value="HTH_TetR"/>
</dbReference>
<dbReference type="GO" id="GO:0003677">
    <property type="term" value="F:DNA binding"/>
    <property type="evidence" value="ECO:0007669"/>
    <property type="project" value="UniProtKB-UniRule"/>
</dbReference>
<evidence type="ECO:0000313" key="5">
    <source>
        <dbReference type="Proteomes" id="UP000522163"/>
    </source>
</evidence>
<evidence type="ECO:0000256" key="1">
    <source>
        <dbReference type="ARBA" id="ARBA00023125"/>
    </source>
</evidence>
<proteinExistence type="predicted"/>
<dbReference type="PANTHER" id="PTHR43479">
    <property type="entry name" value="ACREF/ENVCD OPERON REPRESSOR-RELATED"/>
    <property type="match status" value="1"/>
</dbReference>
<dbReference type="RefSeq" id="WP_183682506.1">
    <property type="nucleotide sequence ID" value="NZ_JACHHH010000002.1"/>
</dbReference>
<dbReference type="PRINTS" id="PR00455">
    <property type="entry name" value="HTHTETR"/>
</dbReference>
<evidence type="ECO:0000313" key="4">
    <source>
        <dbReference type="EMBL" id="MBB6040512.1"/>
    </source>
</evidence>
<accession>A0A7W9SEF9</accession>